<evidence type="ECO:0000256" key="9">
    <source>
        <dbReference type="ARBA" id="ARBA00022755"/>
    </source>
</evidence>
<dbReference type="CDD" id="cd03302">
    <property type="entry name" value="Adenylsuccinate_lyase_2"/>
    <property type="match status" value="1"/>
</dbReference>
<dbReference type="GO" id="GO:0070626">
    <property type="term" value="F:(S)-2-(5-amino-1-(5-phospho-D-ribosyl)imidazole-4-carboxamido) succinate lyase (fumarate-forming) activity"/>
    <property type="evidence" value="ECO:0007669"/>
    <property type="project" value="TreeGrafter"/>
</dbReference>
<evidence type="ECO:0000256" key="8">
    <source>
        <dbReference type="ARBA" id="ARBA00017058"/>
    </source>
</evidence>
<evidence type="ECO:0000256" key="13">
    <source>
        <dbReference type="RuleBase" id="RU361172"/>
    </source>
</evidence>
<dbReference type="EMBL" id="IACT01007659">
    <property type="protein sequence ID" value="LAC26773.1"/>
    <property type="molecule type" value="mRNA"/>
</dbReference>
<evidence type="ECO:0000256" key="4">
    <source>
        <dbReference type="ARBA" id="ARBA00004734"/>
    </source>
</evidence>
<dbReference type="PROSITE" id="PS00163">
    <property type="entry name" value="FUMARATE_LYASES"/>
    <property type="match status" value="1"/>
</dbReference>
<keyword evidence="10 13" id="KW-0456">Lyase</keyword>
<dbReference type="Gene3D" id="1.20.200.10">
    <property type="entry name" value="Fumarase/aspartase (Central domain)"/>
    <property type="match status" value="1"/>
</dbReference>
<evidence type="ECO:0000256" key="5">
    <source>
        <dbReference type="ARBA" id="ARBA00008273"/>
    </source>
</evidence>
<dbReference type="Gene3D" id="1.10.275.60">
    <property type="match status" value="1"/>
</dbReference>
<organism evidence="15">
    <name type="scientific">Hirondellea gigas</name>
    <dbReference type="NCBI Taxonomy" id="1518452"/>
    <lineage>
        <taxon>Eukaryota</taxon>
        <taxon>Metazoa</taxon>
        <taxon>Ecdysozoa</taxon>
        <taxon>Arthropoda</taxon>
        <taxon>Crustacea</taxon>
        <taxon>Multicrustacea</taxon>
        <taxon>Malacostraca</taxon>
        <taxon>Eumalacostraca</taxon>
        <taxon>Peracarida</taxon>
        <taxon>Amphipoda</taxon>
        <taxon>Amphilochidea</taxon>
        <taxon>Lysianassida</taxon>
        <taxon>Lysianassidira</taxon>
        <taxon>Lysianassoidea</taxon>
        <taxon>Lysianassidae</taxon>
        <taxon>Hirondellea</taxon>
    </lineage>
</organism>
<dbReference type="Gene3D" id="1.10.40.30">
    <property type="entry name" value="Fumarase/aspartase (C-terminal domain)"/>
    <property type="match status" value="1"/>
</dbReference>
<dbReference type="InterPro" id="IPR008948">
    <property type="entry name" value="L-Aspartase-like"/>
</dbReference>
<dbReference type="InterPro" id="IPR019468">
    <property type="entry name" value="AdenyloSucc_lyase_C"/>
</dbReference>
<dbReference type="PRINTS" id="PR00149">
    <property type="entry name" value="FUMRATELYASE"/>
</dbReference>
<reference evidence="15" key="1">
    <citation type="submission" date="2017-11" db="EMBL/GenBank/DDBJ databases">
        <title>The sensing device of the deep-sea amphipod.</title>
        <authorList>
            <person name="Kobayashi H."/>
            <person name="Nagahama T."/>
            <person name="Arai W."/>
            <person name="Sasagawa Y."/>
            <person name="Umeda M."/>
            <person name="Hayashi T."/>
            <person name="Nikaido I."/>
            <person name="Watanabe H."/>
            <person name="Oguri K."/>
            <person name="Kitazato H."/>
            <person name="Fujioka K."/>
            <person name="Kido Y."/>
            <person name="Takami H."/>
        </authorList>
    </citation>
    <scope>NUCLEOTIDE SEQUENCE</scope>
    <source>
        <tissue evidence="15">Whole body</tissue>
    </source>
</reference>
<dbReference type="EC" id="4.3.2.2" evidence="7 13"/>
<keyword evidence="9 13" id="KW-0658">Purine biosynthesis</keyword>
<evidence type="ECO:0000256" key="3">
    <source>
        <dbReference type="ARBA" id="ARBA00004706"/>
    </source>
</evidence>
<dbReference type="GO" id="GO:0005829">
    <property type="term" value="C:cytosol"/>
    <property type="evidence" value="ECO:0007669"/>
    <property type="project" value="TreeGrafter"/>
</dbReference>
<comment type="subunit">
    <text evidence="6">Homotetramer. Residues from neighboring subunits contribute catalytic and substrate-binding residues to each active site.</text>
</comment>
<dbReference type="GO" id="GO:0006189">
    <property type="term" value="P:'de novo' IMP biosynthetic process"/>
    <property type="evidence" value="ECO:0007669"/>
    <property type="project" value="UniProtKB-UniPathway"/>
</dbReference>
<evidence type="ECO:0000313" key="15">
    <source>
        <dbReference type="EMBL" id="LAC26773.1"/>
    </source>
</evidence>
<comment type="pathway">
    <text evidence="3 13">Purine metabolism; IMP biosynthesis via de novo pathway; 5-amino-1-(5-phospho-D-ribosyl)imidazole-4-carboxamide from 5-amino-1-(5-phospho-D-ribosyl)imidazole-4-carboxylate: step 2/2.</text>
</comment>
<accession>A0A6A7G9I7</accession>
<evidence type="ECO:0000256" key="7">
    <source>
        <dbReference type="ARBA" id="ARBA00012339"/>
    </source>
</evidence>
<dbReference type="NCBIfam" id="TIGR00928">
    <property type="entry name" value="purB"/>
    <property type="match status" value="1"/>
</dbReference>
<comment type="catalytic activity">
    <reaction evidence="1 13">
        <text>(2S)-2-[5-amino-1-(5-phospho-beta-D-ribosyl)imidazole-4-carboxamido]succinate = 5-amino-1-(5-phospho-beta-D-ribosyl)imidazole-4-carboxamide + fumarate</text>
        <dbReference type="Rhea" id="RHEA:23920"/>
        <dbReference type="ChEBI" id="CHEBI:29806"/>
        <dbReference type="ChEBI" id="CHEBI:58443"/>
        <dbReference type="ChEBI" id="CHEBI:58475"/>
        <dbReference type="EC" id="4.3.2.2"/>
    </reaction>
</comment>
<dbReference type="FunFam" id="1.10.275.60:FF:000001">
    <property type="entry name" value="Adenylosuccinate lyase"/>
    <property type="match status" value="1"/>
</dbReference>
<dbReference type="PANTHER" id="PTHR43172">
    <property type="entry name" value="ADENYLOSUCCINATE LYASE"/>
    <property type="match status" value="1"/>
</dbReference>
<dbReference type="AlphaFoldDB" id="A0A6A7G9I7"/>
<dbReference type="PANTHER" id="PTHR43172:SF1">
    <property type="entry name" value="ADENYLOSUCCINATE LYASE"/>
    <property type="match status" value="1"/>
</dbReference>
<dbReference type="SMART" id="SM00998">
    <property type="entry name" value="ADSL_C"/>
    <property type="match status" value="1"/>
</dbReference>
<dbReference type="InterPro" id="IPR020557">
    <property type="entry name" value="Fumarate_lyase_CS"/>
</dbReference>
<evidence type="ECO:0000256" key="10">
    <source>
        <dbReference type="ARBA" id="ARBA00023239"/>
    </source>
</evidence>
<evidence type="ECO:0000256" key="6">
    <source>
        <dbReference type="ARBA" id="ARBA00011668"/>
    </source>
</evidence>
<dbReference type="FunFam" id="1.10.40.30:FF:000005">
    <property type="entry name" value="Adenylosuccinate lyase"/>
    <property type="match status" value="1"/>
</dbReference>
<protein>
    <recommendedName>
        <fullName evidence="8 13">Adenylosuccinate lyase</fullName>
        <shortName evidence="13">ASL</shortName>
        <ecNumber evidence="7 13">4.3.2.2</ecNumber>
    </recommendedName>
    <alternativeName>
        <fullName evidence="11 13">Adenylosuccinase</fullName>
    </alternativeName>
</protein>
<evidence type="ECO:0000256" key="1">
    <source>
        <dbReference type="ARBA" id="ARBA00000598"/>
    </source>
</evidence>
<comment type="similarity">
    <text evidence="5 13">Belongs to the lyase 1 family. Adenylosuccinate lyase subfamily.</text>
</comment>
<comment type="function">
    <text evidence="2">Catalyzes two non-sequential steps in de novo AMP synthesis: converts (S)-2-(5-amino-1-(5-phospho-D-ribosyl)imidazole-4-carboxamido)succinate (SAICAR) to fumarate plus 5-amino-1-(5-phospho-D-ribosyl)imidazole-4-carboxamide, and thereby also contributes to de novo IMP synthesis, and converts succinyladenosine monophosphate (SAMP) to AMP and fumarate.</text>
</comment>
<evidence type="ECO:0000259" key="14">
    <source>
        <dbReference type="SMART" id="SM00998"/>
    </source>
</evidence>
<dbReference type="GO" id="GO:0044208">
    <property type="term" value="P:'de novo' AMP biosynthetic process"/>
    <property type="evidence" value="ECO:0007669"/>
    <property type="project" value="UniProtKB-UniPathway"/>
</dbReference>
<dbReference type="Pfam" id="PF10397">
    <property type="entry name" value="ADSL_C"/>
    <property type="match status" value="1"/>
</dbReference>
<dbReference type="InterPro" id="IPR022761">
    <property type="entry name" value="Fumarate_lyase_N"/>
</dbReference>
<dbReference type="InterPro" id="IPR004769">
    <property type="entry name" value="Pur_lyase"/>
</dbReference>
<proteinExistence type="evidence at transcript level"/>
<evidence type="ECO:0000256" key="2">
    <source>
        <dbReference type="ARBA" id="ARBA00002971"/>
    </source>
</evidence>
<dbReference type="Pfam" id="PF00206">
    <property type="entry name" value="Lyase_1"/>
    <property type="match status" value="1"/>
</dbReference>
<comment type="pathway">
    <text evidence="4 13">Purine metabolism; AMP biosynthesis via de novo pathway; AMP from IMP: step 2/2.</text>
</comment>
<evidence type="ECO:0000256" key="12">
    <source>
        <dbReference type="ARBA" id="ARBA00047513"/>
    </source>
</evidence>
<sequence length="478" mass="53019">MTDHSVYCSPLGTRYASKEMSYNFSDQKKFTTWRKLWVWLATAEMELGLPITPEQIAEMEAQVNDVDFTAAAAAERETRHDVMAHIRTFAAACPAAAPIIHLGATSCYVGDNTDLLCMRDGLSLLLPKLACVISRLANFATEYKDLPTLGFTHMQPAQVTTVGKRACLWLQDLVMDELAIRRVKEDLKFRGVKGTTGTQASYMQLFEGDSSKVQRLDQRVAELAGFSRVFTITGQTYTRKLDVILLNALASLGASVHKMCTDLRLLANLKELEEPFESGQVGSSAMAYKRNPMRSERCCALARFLMSLPSNALATASTQWMERTLDDSANRRLVLSEGFLCADGLLVTLQNICEGLVVYPAVIAKHLAQELPFMATENILMAVVKLGGDRQECHEELRRLSQAAGEHVKKDGGDNDLISRIRESSYFAAIKDRLDELTEPSGFVGRAPQQVTEFVQEEVEAVLQRYQGQLAGRVTLSI</sequence>
<name>A0A6A7G9I7_9CRUS</name>
<evidence type="ECO:0000256" key="11">
    <source>
        <dbReference type="ARBA" id="ARBA00030717"/>
    </source>
</evidence>
<dbReference type="SUPFAM" id="SSF48557">
    <property type="entry name" value="L-aspartase-like"/>
    <property type="match status" value="1"/>
</dbReference>
<dbReference type="GO" id="GO:0004018">
    <property type="term" value="F:N6-(1,2-dicarboxyethyl)AMP AMP-lyase (fumarate-forming) activity"/>
    <property type="evidence" value="ECO:0007669"/>
    <property type="project" value="InterPro"/>
</dbReference>
<dbReference type="InterPro" id="IPR000362">
    <property type="entry name" value="Fumarate_lyase_fam"/>
</dbReference>
<dbReference type="UniPathway" id="UPA00074">
    <property type="reaction ID" value="UER00132"/>
</dbReference>
<feature type="domain" description="Adenylosuccinate lyase C-terminal" evidence="14">
    <location>
        <begin position="371"/>
        <end position="455"/>
    </location>
</feature>
<comment type="catalytic activity">
    <reaction evidence="12 13">
        <text>N(6)-(1,2-dicarboxyethyl)-AMP = fumarate + AMP</text>
        <dbReference type="Rhea" id="RHEA:16853"/>
        <dbReference type="ChEBI" id="CHEBI:29806"/>
        <dbReference type="ChEBI" id="CHEBI:57567"/>
        <dbReference type="ChEBI" id="CHEBI:456215"/>
        <dbReference type="EC" id="4.3.2.2"/>
    </reaction>
</comment>
<dbReference type="UniPathway" id="UPA00075">
    <property type="reaction ID" value="UER00336"/>
</dbReference>